<feature type="compositionally biased region" description="Polar residues" evidence="9">
    <location>
        <begin position="1001"/>
        <end position="1012"/>
    </location>
</feature>
<keyword evidence="5 8" id="KW-0175">Coiled coil</keyword>
<dbReference type="GO" id="GO:0005524">
    <property type="term" value="F:ATP binding"/>
    <property type="evidence" value="ECO:0007669"/>
    <property type="project" value="UniProtKB-UniRule"/>
</dbReference>
<dbReference type="InterPro" id="IPR029058">
    <property type="entry name" value="AB_hydrolase_fold"/>
</dbReference>
<evidence type="ECO:0000256" key="1">
    <source>
        <dbReference type="ARBA" id="ARBA00007310"/>
    </source>
</evidence>
<feature type="compositionally biased region" description="Basic and acidic residues" evidence="9">
    <location>
        <begin position="676"/>
        <end position="686"/>
    </location>
</feature>
<comment type="caution">
    <text evidence="12">The sequence shown here is derived from an EMBL/GenBank/DDBJ whole genome shotgun (WGS) entry which is preliminary data.</text>
</comment>
<dbReference type="CDD" id="cd01374">
    <property type="entry name" value="KISc_CENP_E"/>
    <property type="match status" value="1"/>
</dbReference>
<feature type="transmembrane region" description="Helical" evidence="10">
    <location>
        <begin position="1563"/>
        <end position="1583"/>
    </location>
</feature>
<feature type="domain" description="Kinesin motor" evidence="11">
    <location>
        <begin position="1915"/>
        <end position="2233"/>
    </location>
</feature>
<feature type="compositionally biased region" description="Low complexity" evidence="9">
    <location>
        <begin position="707"/>
        <end position="722"/>
    </location>
</feature>
<evidence type="ECO:0000313" key="13">
    <source>
        <dbReference type="Proteomes" id="UP000289738"/>
    </source>
</evidence>
<evidence type="ECO:0000256" key="6">
    <source>
        <dbReference type="ARBA" id="ARBA00023175"/>
    </source>
</evidence>
<keyword evidence="6 7" id="KW-0505">Motor protein</keyword>
<feature type="coiled-coil region" evidence="8">
    <location>
        <begin position="2242"/>
        <end position="2313"/>
    </location>
</feature>
<evidence type="ECO:0000256" key="9">
    <source>
        <dbReference type="SAM" id="MobiDB-lite"/>
    </source>
</evidence>
<dbReference type="Pfam" id="PF24930">
    <property type="entry name" value="DUF7750"/>
    <property type="match status" value="1"/>
</dbReference>
<dbReference type="Gene3D" id="3.40.850.10">
    <property type="entry name" value="Kinesin motor domain"/>
    <property type="match status" value="1"/>
</dbReference>
<dbReference type="SMART" id="SM00129">
    <property type="entry name" value="KISc"/>
    <property type="match status" value="1"/>
</dbReference>
<protein>
    <recommendedName>
        <fullName evidence="11">Kinesin motor domain-containing protein</fullName>
    </recommendedName>
</protein>
<sequence>MTLTSSSSSSSNFTFDFNPHLSSKPFRPREFRVFRRPRLKHKHKHKRMAMPTLLACSMPPESSPSPFENLFQSLITHYPSVNSLDFITPALGFASGAALYISRINSPKKPLPAPDIGEWILFSSPTPFNRFVLLRCPTVSFEADASQKLVTEERRYVTINSGRIEVRDSECDEKAECLSFQRVCVSTEDGGVVSLDWPSNLELEEERGLDSTLLLVPGTTEGSNERNIRRFVVESLKRGFFPVVMNPRGCARSPLTTPRLFTAADSDDICIAINYINKARPWTTLMGVGWGYGANMLTKYLAEVGERTPLTAVTCIDNPFDLDEATRTSPYHNISDQKLTSGLIDILQTNKALFQGKTKDFDVEKALLAKSVRDFDEAISMVSYGFGAIQDFYSKCSSRNVIRDIKIPVLFIQSDNGMIPAFSVPRNLIAENPYTSLLLCSCSPSSVIDTDRSAMSWCQLLTIEWLTAVELGLLKGRHPLLTDIDVTVNPSKGLAVVEEIRPDKNDKARKLLDLTRSDAFNGYLVDPTQDFLEESNTDANLNVRPKQDLQSNLYHEDMRLQVKNGALQETSSTDAKLIQEGNVGSIDGENGQVLQTAQVVINMLDVTMPGTLTEEQKKKVLTAVGQGETLMKALQDAVPEDVRGKLTDSVTAIMHARGSELKFDKILHIPQSREALSGKKNQEKSRVSSGTEGVLADQSSSNQMKKTSGSVGGSDNVSDGTGKPAGKTETEVLPLEKSSNSGNLTQSQESGNEVGSSSTSRAETSESRDNNGTEEELKEKNTDIDHGEKGSETGAKPYTPNQPAEVVRIEAEAGAEQKNPNSEMARTDMKEESNVQKVEQKSQDLSNDQSKMTLTDAKDLSSPPRPSEHQTTEGEGDQSKMTLTDAKDLTSPPMPSEHQTTEGEGNDSEKKDNKNTQHISHQTNSTRSDSSSAAFSVSQALDALTGMDDSTQVAINSVFGVIENMLSQLEQSSNNKGEDKNGKDFERELGEKKHSDDQSMDSKTSGGSSGKNHNNAVCLESYSCDKGEQLTNTLNTTNRSGVFNSENCDSENHIVHKGTNMNSQLIDQRFLSHKWDGQQPVNRMPLLYGDSPYNEYLRKCLVSKIPSKSLDLDTTTALFLDYFPAEGQWKLFDQPQNIENAANYPATSEEAVLKMKAHSSAKSSDAQEYIEPSYVILDTDKKQEPIEEFVSSDTMNEVIDTSEQSEELIQFVKKRVLDALKIEVGRKLNASEMNEMKLILEVDLEHVANEISLAVAHSKVQLCTEGQFHIVQGDAEKIGTLDGEHIIGVISSSVQETGYLRLVMPVGVIVGSILAALREYFNVTTLQDNVQRVSHSDENEEKPGKKNYGNVTVAEIDQVPLEKSSLENPTKREEAESISENSSKNTVMVGAVTAALGASALLMQQEDPQQGSGTAERSSLPLKIKDQHQKGPKQFVEEVSEKNQNNLVTSLAEKAMSVAAPVVPTKEGGEVDQERLVAMLADLGQKGGGLLRLVGKIALLWGGIRGAMSLTDRLISFLRIAERSLYQRIFGFVGMILVLWSPVAIPLLPTLVRSWTTQTPSRFAEFTCIVGLYTSTVILIMLWGKRIRGYENAFEQYGLDLKSSHQIFELLKGFLGGIILVFSIHAVNAFLGCATFSWPCSPSSLDAVTCFKVYGKMLLVVVQGTVMASGIALVEELLFRSWLPQEIAVDLGYFHGVIISGLVFSLLQRSLIAVPGLWLLSLSLSGARQRNGGSLSIPIGIRTGIITSTFFLQKGGLLTYSNPGNFPLWVTGTHPFQPFSDEIFLSTEWKTLIKGNAKKDGILEKRYEGLSSSYEGQGPNSRRKHSNGTSYSKATMIIRKQKMKRIRWWCIKNVQSVGKLVPFLARQSATVFASLKIDLERSTMGETPPAATPMSKIQRNLLCTPGGGAKFKEEKIRVTVRMRPLNRKEQAMYDLIAWECLDEHSIIFKNPNQDRPATPYTFDKVFAPSCSTQKVYEEGARDVALSALSGINATIFAYGQTSSGKTFTMRGITENAIKDIYNYIKNKPERHFILKFAALEIYNETVIDLLNRESGPLRLLDDPERGTIVEKLNEEVAKDGQHLRHLIGICEAQRQVGETALNDKSSRSHQIVRLTLESSLRESSGHVKSYVASLNFVDLAGSERISQTNTCGVRLKEGNHINRSLLTLATVIRKLSGGKRGHIPYRDSKLTRILQSSIGGNARTAIICTISPSLSHVEQTKNTLTFATSAKEVVNNARVNMVVSDKTLVRQLQKEVARLEGELRSPELSSSSSCLRSLLAEKELKITQMEKDMEDLRRQRDLAQSQLELERRANKVHKGSNDHGSSVVRCLSFPEENESAIGKHTPDQRKVVGRQAMLKNLLASPDPSILVGEIRKLEHRQLQLCEDANRALEVLHKDFATHNLGNQETAETMSKVLSEIKDLVIAGSSPEEIVTADKADLMKKISQLKNQGNTIASLERKLENVQKSIDKLVSTFGTEETPDSKTQLRRKKILPFTLSNSPNMQHIIRAPCSPLSSSCKAMEPEIENRVPTNNNIGGGGTIARLHKDNPRKGDESCISILSREGSPAARQSKSVDVKKIQKMFKNAAEENIKSFKVYVAELKELVAKLHYQKQLLVCQVLELEANKSANEETDTTGGSPIPWEFLFEQQRQQIIMLWHLCHISLVHRTQFYLLLRGDPSDRIYMEVEFRRLTWLEQHLAELGNASPALLGDEPAGHVSASIRALRQEREYLAKRVNSKLTAEERELLYAKWEVPPVGKQRRLQFINKLWTDPYDMHHVQESAEIVAKLIDFCGSDENSKDMFELNFASPYNKKTWGGWNFISNLLNLYLS</sequence>
<feature type="region of interest" description="Disordered" evidence="9">
    <location>
        <begin position="674"/>
        <end position="933"/>
    </location>
</feature>
<dbReference type="Proteomes" id="UP000289738">
    <property type="component" value="Chromosome B04"/>
</dbReference>
<dbReference type="Pfam" id="PF11995">
    <property type="entry name" value="DUF3490"/>
    <property type="match status" value="1"/>
</dbReference>
<keyword evidence="2" id="KW-0493">Microtubule</keyword>
<dbReference type="GO" id="GO:0005874">
    <property type="term" value="C:microtubule"/>
    <property type="evidence" value="ECO:0007669"/>
    <property type="project" value="UniProtKB-KW"/>
</dbReference>
<organism evidence="12 13">
    <name type="scientific">Arachis hypogaea</name>
    <name type="common">Peanut</name>
    <dbReference type="NCBI Taxonomy" id="3818"/>
    <lineage>
        <taxon>Eukaryota</taxon>
        <taxon>Viridiplantae</taxon>
        <taxon>Streptophyta</taxon>
        <taxon>Embryophyta</taxon>
        <taxon>Tracheophyta</taxon>
        <taxon>Spermatophyta</taxon>
        <taxon>Magnoliopsida</taxon>
        <taxon>eudicotyledons</taxon>
        <taxon>Gunneridae</taxon>
        <taxon>Pentapetalae</taxon>
        <taxon>rosids</taxon>
        <taxon>fabids</taxon>
        <taxon>Fabales</taxon>
        <taxon>Fabaceae</taxon>
        <taxon>Papilionoideae</taxon>
        <taxon>50 kb inversion clade</taxon>
        <taxon>dalbergioids sensu lato</taxon>
        <taxon>Dalbergieae</taxon>
        <taxon>Pterocarpus clade</taxon>
        <taxon>Arachis</taxon>
    </lineage>
</organism>
<feature type="compositionally biased region" description="Basic and acidic residues" evidence="9">
    <location>
        <begin position="1334"/>
        <end position="1344"/>
    </location>
</feature>
<feature type="region of interest" description="Disordered" evidence="9">
    <location>
        <begin position="1812"/>
        <end position="1831"/>
    </location>
</feature>
<evidence type="ECO:0000256" key="7">
    <source>
        <dbReference type="PROSITE-ProRule" id="PRU00283"/>
    </source>
</evidence>
<keyword evidence="10" id="KW-0472">Membrane</keyword>
<keyword evidence="10" id="KW-0812">Transmembrane</keyword>
<dbReference type="SUPFAM" id="SSF52540">
    <property type="entry name" value="P-loop containing nucleoside triphosphate hydrolases"/>
    <property type="match status" value="1"/>
</dbReference>
<feature type="region of interest" description="Disordered" evidence="9">
    <location>
        <begin position="1331"/>
        <end position="1383"/>
    </location>
</feature>
<dbReference type="Gene3D" id="3.40.50.1820">
    <property type="entry name" value="alpha/beta hydrolase"/>
    <property type="match status" value="1"/>
</dbReference>
<feature type="transmembrane region" description="Helical" evidence="10">
    <location>
        <begin position="1529"/>
        <end position="1551"/>
    </location>
</feature>
<evidence type="ECO:0000259" key="11">
    <source>
        <dbReference type="PROSITE" id="PS50067"/>
    </source>
</evidence>
<feature type="compositionally biased region" description="Basic and acidic residues" evidence="9">
    <location>
        <begin position="763"/>
        <end position="791"/>
    </location>
</feature>
<feature type="binding site" evidence="7">
    <location>
        <begin position="1999"/>
        <end position="2006"/>
    </location>
    <ligand>
        <name>ATP</name>
        <dbReference type="ChEBI" id="CHEBI:30616"/>
    </ligand>
</feature>
<keyword evidence="3 7" id="KW-0547">Nucleotide-binding</keyword>
<keyword evidence="10" id="KW-1133">Transmembrane helix</keyword>
<dbReference type="PROSITE" id="PS00411">
    <property type="entry name" value="KINESIN_MOTOR_1"/>
    <property type="match status" value="1"/>
</dbReference>
<comment type="similarity">
    <text evidence="1">Belongs to the TRAFAC class myosin-kinesin ATPase superfamily. Kinesin family. KIN-7 subfamily.</text>
</comment>
<dbReference type="SUPFAM" id="SSF53474">
    <property type="entry name" value="alpha/beta-Hydrolases"/>
    <property type="match status" value="1"/>
</dbReference>
<dbReference type="InterPro" id="IPR027417">
    <property type="entry name" value="P-loop_NTPase"/>
</dbReference>
<dbReference type="InterPro" id="IPR021881">
    <property type="entry name" value="NACK_C"/>
</dbReference>
<evidence type="ECO:0000256" key="5">
    <source>
        <dbReference type="ARBA" id="ARBA00023054"/>
    </source>
</evidence>
<reference evidence="12 13" key="1">
    <citation type="submission" date="2019-01" db="EMBL/GenBank/DDBJ databases">
        <title>Sequencing of cultivated peanut Arachis hypogaea provides insights into genome evolution and oil improvement.</title>
        <authorList>
            <person name="Chen X."/>
        </authorList>
    </citation>
    <scope>NUCLEOTIDE SEQUENCE [LARGE SCALE GENOMIC DNA]</scope>
    <source>
        <strain evidence="13">cv. Fuhuasheng</strain>
        <tissue evidence="12">Leaves</tissue>
    </source>
</reference>
<dbReference type="Pfam" id="PF02517">
    <property type="entry name" value="Rce1-like"/>
    <property type="match status" value="1"/>
</dbReference>
<evidence type="ECO:0000256" key="8">
    <source>
        <dbReference type="SAM" id="Coils"/>
    </source>
</evidence>
<dbReference type="InterPro" id="IPR019821">
    <property type="entry name" value="Kinesin_motor_CS"/>
</dbReference>
<name>A0A444ZAY1_ARAHY</name>
<evidence type="ECO:0000256" key="10">
    <source>
        <dbReference type="SAM" id="Phobius"/>
    </source>
</evidence>
<feature type="transmembrane region" description="Helical" evidence="10">
    <location>
        <begin position="1658"/>
        <end position="1679"/>
    </location>
</feature>
<proteinExistence type="inferred from homology"/>
<dbReference type="InterPro" id="IPR001752">
    <property type="entry name" value="Kinesin_motor_dom"/>
</dbReference>
<feature type="transmembrane region" description="Helical" evidence="10">
    <location>
        <begin position="1614"/>
        <end position="1638"/>
    </location>
</feature>
<evidence type="ECO:0000256" key="2">
    <source>
        <dbReference type="ARBA" id="ARBA00022701"/>
    </source>
</evidence>
<dbReference type="GO" id="GO:0004175">
    <property type="term" value="F:endopeptidase activity"/>
    <property type="evidence" value="ECO:0007669"/>
    <property type="project" value="UniProtKB-ARBA"/>
</dbReference>
<dbReference type="GO" id="GO:0007018">
    <property type="term" value="P:microtubule-based movement"/>
    <property type="evidence" value="ECO:0007669"/>
    <property type="project" value="InterPro"/>
</dbReference>
<feature type="compositionally biased region" description="Polar residues" evidence="9">
    <location>
        <begin position="843"/>
        <end position="853"/>
    </location>
</feature>
<dbReference type="PROSITE" id="PS50067">
    <property type="entry name" value="KINESIN_MOTOR_2"/>
    <property type="match status" value="1"/>
</dbReference>
<dbReference type="GO" id="GO:0008017">
    <property type="term" value="F:microtubule binding"/>
    <property type="evidence" value="ECO:0007669"/>
    <property type="project" value="InterPro"/>
</dbReference>
<feature type="transmembrane region" description="Helical" evidence="10">
    <location>
        <begin position="1691"/>
        <end position="1720"/>
    </location>
</feature>
<feature type="compositionally biased region" description="Basic and acidic residues" evidence="9">
    <location>
        <begin position="825"/>
        <end position="842"/>
    </location>
</feature>
<feature type="compositionally biased region" description="Polar residues" evidence="9">
    <location>
        <begin position="687"/>
        <end position="706"/>
    </location>
</feature>
<dbReference type="GO" id="GO:0003777">
    <property type="term" value="F:microtubule motor activity"/>
    <property type="evidence" value="ECO:0007669"/>
    <property type="project" value="InterPro"/>
</dbReference>
<dbReference type="Pfam" id="PF00225">
    <property type="entry name" value="Kinesin"/>
    <property type="match status" value="1"/>
</dbReference>
<dbReference type="PANTHER" id="PTHR47968">
    <property type="entry name" value="CENTROMERE PROTEIN E"/>
    <property type="match status" value="1"/>
</dbReference>
<dbReference type="FunFam" id="3.40.850.10:FF:000016">
    <property type="entry name" value="Kinesin-like protein"/>
    <property type="match status" value="1"/>
</dbReference>
<feature type="region of interest" description="Disordered" evidence="9">
    <location>
        <begin position="990"/>
        <end position="1012"/>
    </location>
</feature>
<feature type="coiled-coil region" evidence="8">
    <location>
        <begin position="2448"/>
        <end position="2475"/>
    </location>
</feature>
<dbReference type="PRINTS" id="PR00380">
    <property type="entry name" value="KINESINHEAVY"/>
</dbReference>
<dbReference type="GO" id="GO:0080120">
    <property type="term" value="P:CAAX-box protein maturation"/>
    <property type="evidence" value="ECO:0007669"/>
    <property type="project" value="UniProtKB-ARBA"/>
</dbReference>
<dbReference type="InterPro" id="IPR036961">
    <property type="entry name" value="Kinesin_motor_dom_sf"/>
</dbReference>
<evidence type="ECO:0000256" key="4">
    <source>
        <dbReference type="ARBA" id="ARBA00022840"/>
    </source>
</evidence>
<dbReference type="InterPro" id="IPR003675">
    <property type="entry name" value="Rce1/LyrA-like_dom"/>
</dbReference>
<dbReference type="STRING" id="3818.A0A444ZAY1"/>
<dbReference type="PANTHER" id="PTHR47968:SF39">
    <property type="entry name" value="KINESIN-LIKE PROTEIN KIN-7B"/>
    <property type="match status" value="1"/>
</dbReference>
<keyword evidence="13" id="KW-1185">Reference proteome</keyword>
<dbReference type="InterPro" id="IPR056652">
    <property type="entry name" value="DUF7750"/>
</dbReference>
<evidence type="ECO:0000256" key="3">
    <source>
        <dbReference type="ARBA" id="ARBA00022741"/>
    </source>
</evidence>
<accession>A0A444ZAY1</accession>
<dbReference type="EMBL" id="SDMP01000014">
    <property type="protein sequence ID" value="RYR11327.1"/>
    <property type="molecule type" value="Genomic_DNA"/>
</dbReference>
<keyword evidence="4 7" id="KW-0067">ATP-binding</keyword>
<dbReference type="InterPro" id="IPR027640">
    <property type="entry name" value="Kinesin-like_fam"/>
</dbReference>
<gene>
    <name evidence="12" type="ORF">Ahy_B04g068887</name>
</gene>
<evidence type="ECO:0000313" key="12">
    <source>
        <dbReference type="EMBL" id="RYR11327.1"/>
    </source>
</evidence>
<feature type="compositionally biased region" description="Polar residues" evidence="9">
    <location>
        <begin position="737"/>
        <end position="755"/>
    </location>
</feature>